<evidence type="ECO:0008006" key="3">
    <source>
        <dbReference type="Google" id="ProtNLM"/>
    </source>
</evidence>
<organism evidence="1 2">
    <name type="scientific">Anaerobacterium chartisolvens</name>
    <dbReference type="NCBI Taxonomy" id="1297424"/>
    <lineage>
        <taxon>Bacteria</taxon>
        <taxon>Bacillati</taxon>
        <taxon>Bacillota</taxon>
        <taxon>Clostridia</taxon>
        <taxon>Eubacteriales</taxon>
        <taxon>Oscillospiraceae</taxon>
        <taxon>Anaerobacterium</taxon>
    </lineage>
</organism>
<dbReference type="OrthoDB" id="1738147at2"/>
<name>A0A369B1M0_9FIRM</name>
<comment type="caution">
    <text evidence="1">The sequence shown here is derived from an EMBL/GenBank/DDBJ whole genome shotgun (WGS) entry which is preliminary data.</text>
</comment>
<dbReference type="EMBL" id="QPJT01000013">
    <property type="protein sequence ID" value="RCX15449.1"/>
    <property type="molecule type" value="Genomic_DNA"/>
</dbReference>
<evidence type="ECO:0000313" key="2">
    <source>
        <dbReference type="Proteomes" id="UP000253034"/>
    </source>
</evidence>
<reference evidence="1 2" key="1">
    <citation type="submission" date="2018-07" db="EMBL/GenBank/DDBJ databases">
        <title>Genomic Encyclopedia of Type Strains, Phase IV (KMG-IV): sequencing the most valuable type-strain genomes for metagenomic binning, comparative biology and taxonomic classification.</title>
        <authorList>
            <person name="Goeker M."/>
        </authorList>
    </citation>
    <scope>NUCLEOTIDE SEQUENCE [LARGE SCALE GENOMIC DNA]</scope>
    <source>
        <strain evidence="1 2">DSM 27016</strain>
    </source>
</reference>
<proteinExistence type="predicted"/>
<evidence type="ECO:0000313" key="1">
    <source>
        <dbReference type="EMBL" id="RCX15449.1"/>
    </source>
</evidence>
<gene>
    <name evidence="1" type="ORF">DFR58_11329</name>
</gene>
<protein>
    <recommendedName>
        <fullName evidence="3">Adhesin</fullName>
    </recommendedName>
</protein>
<sequence>MGVRAFAAIFLAVSLLLTGYSGSKPQTYAKKQASSYKEELIELTGVPELHIEIDSGHLEAYSWEKKAVKLEITRRLTCDEGDTANGDAFKNFYSQVECDGNNIFFKSSCGRRGRGTDDAEISLRAFIPRKVSKISCKIQRGSIKFFDDLKCDFTAELGGVSTEIKYFEGNMNLEADSGSLRIENGRIRGDLSVSVDTGNIYIKARIDEGGSSTLSTKAGNIDVRLPSDSKVSFENVGTVEVNEFTVSSYDTKVKLDSGIGRIFATKY</sequence>
<accession>A0A369B1M0</accession>
<keyword evidence="2" id="KW-1185">Reference proteome</keyword>
<dbReference type="RefSeq" id="WP_114298103.1">
    <property type="nucleotide sequence ID" value="NZ_QPJT01000013.1"/>
</dbReference>
<dbReference type="AlphaFoldDB" id="A0A369B1M0"/>
<dbReference type="Proteomes" id="UP000253034">
    <property type="component" value="Unassembled WGS sequence"/>
</dbReference>